<organism evidence="13 14">
    <name type="scientific">Flammeovirga kamogawensis</name>
    <dbReference type="NCBI Taxonomy" id="373891"/>
    <lineage>
        <taxon>Bacteria</taxon>
        <taxon>Pseudomonadati</taxon>
        <taxon>Bacteroidota</taxon>
        <taxon>Cytophagia</taxon>
        <taxon>Cytophagales</taxon>
        <taxon>Flammeovirgaceae</taxon>
        <taxon>Flammeovirga</taxon>
    </lineage>
</organism>
<evidence type="ECO:0000256" key="8">
    <source>
        <dbReference type="ARBA" id="ARBA00023065"/>
    </source>
</evidence>
<evidence type="ECO:0000256" key="3">
    <source>
        <dbReference type="ARBA" id="ARBA00022538"/>
    </source>
</evidence>
<evidence type="ECO:0000259" key="12">
    <source>
        <dbReference type="Pfam" id="PF07885"/>
    </source>
</evidence>
<evidence type="ECO:0000313" key="14">
    <source>
        <dbReference type="Proteomes" id="UP000682802"/>
    </source>
</evidence>
<feature type="domain" description="Potassium channel" evidence="12">
    <location>
        <begin position="29"/>
        <end position="97"/>
    </location>
</feature>
<keyword evidence="2" id="KW-0813">Transport</keyword>
<evidence type="ECO:0000256" key="10">
    <source>
        <dbReference type="ARBA" id="ARBA00023303"/>
    </source>
</evidence>
<sequence length="358" mass="40728">MIFNFFRQLQLHKNSDVYKRLKQIILYTLGINILFAVLFKNIEHVSWNEAIWQTWQTATTVGYGNKPAETLAGRIITMLLSTVSIAFVGALFGAVFDYKEHHKTQKRLGFMNNPYKDGYVVFNFPGINIAKHFIDELRAVERSVGICFVDNHIEALPDEIASLPNIHFLKGSPLQQQTYTDAQVNKNKTIIVFPVHHKTSTSDGSTKTTIDLLERFITSSTRILFVLVDQSNAWMFDTNNATHVNADLSILAIVQECQDPYSAKVIEDLLYNTQGANPMTVKVNKLAGISWKDFQINMMHVLSDYKFDCNVLSIIRDGQSNSCPKPSETLEKGDLLSIATYDEFPWDDFEEKILELQS</sequence>
<evidence type="ECO:0000256" key="11">
    <source>
        <dbReference type="SAM" id="Phobius"/>
    </source>
</evidence>
<reference evidence="13 14" key="1">
    <citation type="submission" date="2021-05" db="EMBL/GenBank/DDBJ databases">
        <title>Comparative genomic studies on the polysaccharide-degrading batcterial strains of the Flammeovirga genus.</title>
        <authorList>
            <person name="Zewei F."/>
            <person name="Zheng Z."/>
            <person name="Yu L."/>
            <person name="Ruyue G."/>
            <person name="Yanhong M."/>
            <person name="Yuanyuan C."/>
            <person name="Jingyan G."/>
            <person name="Wenjun H."/>
        </authorList>
    </citation>
    <scope>NUCLEOTIDE SEQUENCE [LARGE SCALE GENOMIC DNA]</scope>
    <source>
        <strain evidence="13 14">YS10</strain>
    </source>
</reference>
<protein>
    <submittedName>
        <fullName evidence="13">Potassium channel family protein</fullName>
    </submittedName>
</protein>
<dbReference type="GO" id="GO:0034220">
    <property type="term" value="P:monoatomic ion transmembrane transport"/>
    <property type="evidence" value="ECO:0007669"/>
    <property type="project" value="UniProtKB-KW"/>
</dbReference>
<name>A0ABX8GSZ3_9BACT</name>
<keyword evidence="6" id="KW-0630">Potassium</keyword>
<dbReference type="PANTHER" id="PTHR10027">
    <property type="entry name" value="CALCIUM-ACTIVATED POTASSIUM CHANNEL ALPHA CHAIN"/>
    <property type="match status" value="1"/>
</dbReference>
<dbReference type="Gene3D" id="1.10.287.70">
    <property type="match status" value="1"/>
</dbReference>
<dbReference type="InterPro" id="IPR047871">
    <property type="entry name" value="K_chnl_Slo-like"/>
</dbReference>
<feature type="transmembrane region" description="Helical" evidence="11">
    <location>
        <begin position="21"/>
        <end position="39"/>
    </location>
</feature>
<keyword evidence="7 11" id="KW-1133">Transmembrane helix</keyword>
<dbReference type="InterPro" id="IPR013099">
    <property type="entry name" value="K_chnl_dom"/>
</dbReference>
<keyword evidence="5" id="KW-0631">Potassium channel</keyword>
<dbReference type="PANTHER" id="PTHR10027:SF10">
    <property type="entry name" value="SLOWPOKE 2, ISOFORM D"/>
    <property type="match status" value="1"/>
</dbReference>
<dbReference type="SUPFAM" id="SSF81324">
    <property type="entry name" value="Voltage-gated potassium channels"/>
    <property type="match status" value="1"/>
</dbReference>
<dbReference type="Pfam" id="PF07885">
    <property type="entry name" value="Ion_trans_2"/>
    <property type="match status" value="1"/>
</dbReference>
<feature type="transmembrane region" description="Helical" evidence="11">
    <location>
        <begin position="75"/>
        <end position="98"/>
    </location>
</feature>
<evidence type="ECO:0000256" key="5">
    <source>
        <dbReference type="ARBA" id="ARBA00022826"/>
    </source>
</evidence>
<evidence type="ECO:0000256" key="2">
    <source>
        <dbReference type="ARBA" id="ARBA00022448"/>
    </source>
</evidence>
<keyword evidence="9 11" id="KW-0472">Membrane</keyword>
<gene>
    <name evidence="13" type="ORF">KM029_14615</name>
</gene>
<evidence type="ECO:0000256" key="9">
    <source>
        <dbReference type="ARBA" id="ARBA00023136"/>
    </source>
</evidence>
<keyword evidence="8" id="KW-0406">Ion transport</keyword>
<dbReference type="EMBL" id="CP076128">
    <property type="protein sequence ID" value="QWG06544.1"/>
    <property type="molecule type" value="Genomic_DNA"/>
</dbReference>
<evidence type="ECO:0000313" key="13">
    <source>
        <dbReference type="EMBL" id="QWG06544.1"/>
    </source>
</evidence>
<evidence type="ECO:0000256" key="1">
    <source>
        <dbReference type="ARBA" id="ARBA00004141"/>
    </source>
</evidence>
<keyword evidence="14" id="KW-1185">Reference proteome</keyword>
<accession>A0ABX8GSZ3</accession>
<evidence type="ECO:0000256" key="7">
    <source>
        <dbReference type="ARBA" id="ARBA00022989"/>
    </source>
</evidence>
<dbReference type="Gene3D" id="3.40.50.720">
    <property type="entry name" value="NAD(P)-binding Rossmann-like Domain"/>
    <property type="match status" value="1"/>
</dbReference>
<comment type="subcellular location">
    <subcellularLocation>
        <location evidence="1">Membrane</location>
        <topology evidence="1">Multi-pass membrane protein</topology>
    </subcellularLocation>
</comment>
<keyword evidence="4 11" id="KW-0812">Transmembrane</keyword>
<dbReference type="RefSeq" id="WP_144073960.1">
    <property type="nucleotide sequence ID" value="NZ_CP076128.1"/>
</dbReference>
<keyword evidence="3" id="KW-0633">Potassium transport</keyword>
<keyword evidence="10 13" id="KW-0407">Ion channel</keyword>
<dbReference type="Proteomes" id="UP000682802">
    <property type="component" value="Chromosome 1"/>
</dbReference>
<proteinExistence type="predicted"/>
<evidence type="ECO:0000256" key="4">
    <source>
        <dbReference type="ARBA" id="ARBA00022692"/>
    </source>
</evidence>
<evidence type="ECO:0000256" key="6">
    <source>
        <dbReference type="ARBA" id="ARBA00022958"/>
    </source>
</evidence>